<organism evidence="2 3">
    <name type="scientific">Alteraurantiacibacter palmitatis</name>
    <dbReference type="NCBI Taxonomy" id="2054628"/>
    <lineage>
        <taxon>Bacteria</taxon>
        <taxon>Pseudomonadati</taxon>
        <taxon>Pseudomonadota</taxon>
        <taxon>Alphaproteobacteria</taxon>
        <taxon>Sphingomonadales</taxon>
        <taxon>Erythrobacteraceae</taxon>
        <taxon>Alteraurantiacibacter</taxon>
    </lineage>
</organism>
<dbReference type="RefSeq" id="WP_336926983.1">
    <property type="nucleotide sequence ID" value="NZ_JBANRO010000010.1"/>
</dbReference>
<evidence type="ECO:0008006" key="4">
    <source>
        <dbReference type="Google" id="ProtNLM"/>
    </source>
</evidence>
<gene>
    <name evidence="2" type="ORF">ACFODU_11500</name>
</gene>
<evidence type="ECO:0000313" key="2">
    <source>
        <dbReference type="EMBL" id="MFC3098413.1"/>
    </source>
</evidence>
<evidence type="ECO:0000313" key="3">
    <source>
        <dbReference type="Proteomes" id="UP001595456"/>
    </source>
</evidence>
<reference evidence="3" key="1">
    <citation type="journal article" date="2019" name="Int. J. Syst. Evol. Microbiol.">
        <title>The Global Catalogue of Microorganisms (GCM) 10K type strain sequencing project: providing services to taxonomists for standard genome sequencing and annotation.</title>
        <authorList>
            <consortium name="The Broad Institute Genomics Platform"/>
            <consortium name="The Broad Institute Genome Sequencing Center for Infectious Disease"/>
            <person name="Wu L."/>
            <person name="Ma J."/>
        </authorList>
    </citation>
    <scope>NUCLEOTIDE SEQUENCE [LARGE SCALE GENOMIC DNA]</scope>
    <source>
        <strain evidence="3">KCTC 52607</strain>
    </source>
</reference>
<sequence>MAEVILAIMGLALAVLLVLPKLSRRLPSEWAMFRKWCRKLSSTLFSFSLGFMIAFYKEYLPDWLLLIFIILCFFGGVFALFEKTIDVVDYYNSKKLD</sequence>
<comment type="caution">
    <text evidence="2">The sequence shown here is derived from an EMBL/GenBank/DDBJ whole genome shotgun (WGS) entry which is preliminary data.</text>
</comment>
<feature type="transmembrane region" description="Helical" evidence="1">
    <location>
        <begin position="63"/>
        <end position="81"/>
    </location>
</feature>
<evidence type="ECO:0000256" key="1">
    <source>
        <dbReference type="SAM" id="Phobius"/>
    </source>
</evidence>
<keyword evidence="1" id="KW-0472">Membrane</keyword>
<dbReference type="Proteomes" id="UP001595456">
    <property type="component" value="Unassembled WGS sequence"/>
</dbReference>
<name>A0ABV7E934_9SPHN</name>
<keyword evidence="3" id="KW-1185">Reference proteome</keyword>
<accession>A0ABV7E934</accession>
<feature type="transmembrane region" description="Helical" evidence="1">
    <location>
        <begin position="40"/>
        <end position="56"/>
    </location>
</feature>
<keyword evidence="1" id="KW-0812">Transmembrane</keyword>
<dbReference type="EMBL" id="JBHRST010000018">
    <property type="protein sequence ID" value="MFC3098413.1"/>
    <property type="molecule type" value="Genomic_DNA"/>
</dbReference>
<protein>
    <recommendedName>
        <fullName evidence="4">DUF3325 domain-containing protein</fullName>
    </recommendedName>
</protein>
<proteinExistence type="predicted"/>
<keyword evidence="1" id="KW-1133">Transmembrane helix</keyword>